<comment type="caution">
    <text evidence="3">The sequence shown here is derived from an EMBL/GenBank/DDBJ whole genome shotgun (WGS) entry which is preliminary data.</text>
</comment>
<dbReference type="Proteomes" id="UP000516437">
    <property type="component" value="Unassembled WGS sequence"/>
</dbReference>
<keyword evidence="2" id="KW-1133">Transmembrane helix</keyword>
<keyword evidence="4" id="KW-1185">Reference proteome</keyword>
<proteinExistence type="predicted"/>
<sequence>MESDNPETASPHKGSAGRLRGSGNVQRLIALGQDHSTTQELSGLYLCCCWYKDCRRIYPNNVLDVHQNMDPASHPLHGDRQNAPQPVTNQFTNHCTGNSTSKDHLFLRCRTPISTITNASRIFNFLTITCILVLISWKQRC</sequence>
<organism evidence="3 4">
    <name type="scientific">Morella rubra</name>
    <name type="common">Chinese bayberry</name>
    <dbReference type="NCBI Taxonomy" id="262757"/>
    <lineage>
        <taxon>Eukaryota</taxon>
        <taxon>Viridiplantae</taxon>
        <taxon>Streptophyta</taxon>
        <taxon>Embryophyta</taxon>
        <taxon>Tracheophyta</taxon>
        <taxon>Spermatophyta</taxon>
        <taxon>Magnoliopsida</taxon>
        <taxon>eudicotyledons</taxon>
        <taxon>Gunneridae</taxon>
        <taxon>Pentapetalae</taxon>
        <taxon>rosids</taxon>
        <taxon>fabids</taxon>
        <taxon>Fagales</taxon>
        <taxon>Myricaceae</taxon>
        <taxon>Morella</taxon>
    </lineage>
</organism>
<keyword evidence="2" id="KW-0472">Membrane</keyword>
<gene>
    <name evidence="3" type="ORF">CJ030_MR0G007160</name>
</gene>
<accession>A0A6A1UMS9</accession>
<feature type="region of interest" description="Disordered" evidence="1">
    <location>
        <begin position="1"/>
        <end position="21"/>
    </location>
</feature>
<reference evidence="3 4" key="1">
    <citation type="journal article" date="2019" name="Plant Biotechnol. J.">
        <title>The red bayberry genome and genetic basis of sex determination.</title>
        <authorList>
            <person name="Jia H.M."/>
            <person name="Jia H.J."/>
            <person name="Cai Q.L."/>
            <person name="Wang Y."/>
            <person name="Zhao H.B."/>
            <person name="Yang W.F."/>
            <person name="Wang G.Y."/>
            <person name="Li Y.H."/>
            <person name="Zhan D.L."/>
            <person name="Shen Y.T."/>
            <person name="Niu Q.F."/>
            <person name="Chang L."/>
            <person name="Qiu J."/>
            <person name="Zhao L."/>
            <person name="Xie H.B."/>
            <person name="Fu W.Y."/>
            <person name="Jin J."/>
            <person name="Li X.W."/>
            <person name="Jiao Y."/>
            <person name="Zhou C.C."/>
            <person name="Tu T."/>
            <person name="Chai C.Y."/>
            <person name="Gao J.L."/>
            <person name="Fan L.J."/>
            <person name="van de Weg E."/>
            <person name="Wang J.Y."/>
            <person name="Gao Z.S."/>
        </authorList>
    </citation>
    <scope>NUCLEOTIDE SEQUENCE [LARGE SCALE GENOMIC DNA]</scope>
    <source>
        <tissue evidence="3">Leaves</tissue>
    </source>
</reference>
<evidence type="ECO:0000256" key="2">
    <source>
        <dbReference type="SAM" id="Phobius"/>
    </source>
</evidence>
<feature type="transmembrane region" description="Helical" evidence="2">
    <location>
        <begin position="119"/>
        <end position="137"/>
    </location>
</feature>
<protein>
    <submittedName>
        <fullName evidence="3">Uncharacterized protein</fullName>
    </submittedName>
</protein>
<evidence type="ECO:0000313" key="4">
    <source>
        <dbReference type="Proteomes" id="UP000516437"/>
    </source>
</evidence>
<evidence type="ECO:0000256" key="1">
    <source>
        <dbReference type="SAM" id="MobiDB-lite"/>
    </source>
</evidence>
<keyword evidence="2" id="KW-0812">Transmembrane</keyword>
<name>A0A6A1UMS9_9ROSI</name>
<dbReference type="AlphaFoldDB" id="A0A6A1UMS9"/>
<evidence type="ECO:0000313" key="3">
    <source>
        <dbReference type="EMBL" id="KAB1200470.1"/>
    </source>
</evidence>
<dbReference type="EMBL" id="RXIC02000160">
    <property type="protein sequence ID" value="KAB1200470.1"/>
    <property type="molecule type" value="Genomic_DNA"/>
</dbReference>